<sequence>MAAELDKDKDGGFESSSSKPDPASYGLQKIDVSLDNTDRVFLAGKSVTGKVMLDLAAPISALGIRVRCKGEARVYFTDRSAMGIRRRFGAEEAYVHLKPYIIGDGATPTQISSDSYEFNIKLPEEIPCSFEGRYGRIRYSIRASLVIDNEVVFHSSVVPFSVTSTCDLNEDSLAPLPISEKQSKSYVGQRGPVNLELSLPVRGFVPGQTVPLQIFLSNESNVRVFKIRIVLKKVVTYRAKEKSRRHKEIVIEIEQALSGNEENISDQFDVPSVPPSGMKCCKIIDVRYALKVEARVDLGDWYYRMLQKNPKIRTNIVIGTVPLKNYEDTLAEADGDLRLGSKEEYEKSQIYRSSKPDKDDPTGDEGDSDGEVSPYSPMYRVYKFKESSAK</sequence>
<gene>
    <name evidence="1" type="ORF">QAD02_001235</name>
</gene>
<accession>A0ACC2NGD8</accession>
<keyword evidence="2" id="KW-1185">Reference proteome</keyword>
<dbReference type="EMBL" id="CM056743">
    <property type="protein sequence ID" value="KAJ8669976.1"/>
    <property type="molecule type" value="Genomic_DNA"/>
</dbReference>
<proteinExistence type="predicted"/>
<dbReference type="Proteomes" id="UP001239111">
    <property type="component" value="Chromosome 3"/>
</dbReference>
<evidence type="ECO:0000313" key="1">
    <source>
        <dbReference type="EMBL" id="KAJ8669976.1"/>
    </source>
</evidence>
<name>A0ACC2NGD8_9HYME</name>
<organism evidence="1 2">
    <name type="scientific">Eretmocerus hayati</name>
    <dbReference type="NCBI Taxonomy" id="131215"/>
    <lineage>
        <taxon>Eukaryota</taxon>
        <taxon>Metazoa</taxon>
        <taxon>Ecdysozoa</taxon>
        <taxon>Arthropoda</taxon>
        <taxon>Hexapoda</taxon>
        <taxon>Insecta</taxon>
        <taxon>Pterygota</taxon>
        <taxon>Neoptera</taxon>
        <taxon>Endopterygota</taxon>
        <taxon>Hymenoptera</taxon>
        <taxon>Apocrita</taxon>
        <taxon>Proctotrupomorpha</taxon>
        <taxon>Chalcidoidea</taxon>
        <taxon>Aphelinidae</taxon>
        <taxon>Aphelininae</taxon>
        <taxon>Eretmocerus</taxon>
    </lineage>
</organism>
<reference evidence="1" key="1">
    <citation type="submission" date="2023-04" db="EMBL/GenBank/DDBJ databases">
        <title>A chromosome-level genome assembly of the parasitoid wasp Eretmocerus hayati.</title>
        <authorList>
            <person name="Zhong Y."/>
            <person name="Liu S."/>
            <person name="Liu Y."/>
        </authorList>
    </citation>
    <scope>NUCLEOTIDE SEQUENCE</scope>
    <source>
        <strain evidence="1">ZJU_SS_LIU_2023</strain>
    </source>
</reference>
<comment type="caution">
    <text evidence="1">The sequence shown here is derived from an EMBL/GenBank/DDBJ whole genome shotgun (WGS) entry which is preliminary data.</text>
</comment>
<evidence type="ECO:0000313" key="2">
    <source>
        <dbReference type="Proteomes" id="UP001239111"/>
    </source>
</evidence>
<protein>
    <submittedName>
        <fullName evidence="1">Uncharacterized protein</fullName>
    </submittedName>
</protein>